<dbReference type="Proteomes" id="UP000219563">
    <property type="component" value="Unassembled WGS sequence"/>
</dbReference>
<dbReference type="PRINTS" id="PR01713">
    <property type="entry name" value="NUCEPIMERASE"/>
</dbReference>
<gene>
    <name evidence="5" type="ORF">SAMN02910411_1442</name>
</gene>
<dbReference type="SUPFAM" id="SSF51735">
    <property type="entry name" value="NAD(P)-binding Rossmann-fold domains"/>
    <property type="match status" value="1"/>
</dbReference>
<name>A0A285S035_9FIRM</name>
<proteinExistence type="inferred from homology"/>
<dbReference type="GO" id="GO:0006012">
    <property type="term" value="P:galactose metabolic process"/>
    <property type="evidence" value="ECO:0007669"/>
    <property type="project" value="UniProtKB-KW"/>
</dbReference>
<evidence type="ECO:0000256" key="2">
    <source>
        <dbReference type="ARBA" id="ARBA00018569"/>
    </source>
</evidence>
<dbReference type="PANTHER" id="PTHR43725:SF53">
    <property type="entry name" value="UDP-ARABINOSE 4-EPIMERASE 1"/>
    <property type="match status" value="1"/>
</dbReference>
<dbReference type="Pfam" id="PF16363">
    <property type="entry name" value="GDP_Man_Dehyd"/>
    <property type="match status" value="1"/>
</dbReference>
<comment type="similarity">
    <text evidence="1">Belongs to the NAD(P)-dependent epimerase/dehydratase family.</text>
</comment>
<protein>
    <recommendedName>
        <fullName evidence="2">UDP-glucose 4-epimerase</fullName>
    </recommendedName>
</protein>
<accession>A0A285S035</accession>
<keyword evidence="3" id="KW-0119">Carbohydrate metabolism</keyword>
<dbReference type="InterPro" id="IPR036291">
    <property type="entry name" value="NAD(P)-bd_dom_sf"/>
</dbReference>
<dbReference type="InterPro" id="IPR016040">
    <property type="entry name" value="NAD(P)-bd_dom"/>
</dbReference>
<reference evidence="5 6" key="1">
    <citation type="submission" date="2017-08" db="EMBL/GenBank/DDBJ databases">
        <authorList>
            <person name="de Groot N.N."/>
        </authorList>
    </citation>
    <scope>NUCLEOTIDE SEQUENCE [LARGE SCALE GENOMIC DNA]</scope>
    <source>
        <strain evidence="5 6">DSM 9787</strain>
    </source>
</reference>
<dbReference type="RefSeq" id="WP_097075980.1">
    <property type="nucleotide sequence ID" value="NZ_OBMR01000004.1"/>
</dbReference>
<evidence type="ECO:0000313" key="6">
    <source>
        <dbReference type="Proteomes" id="UP000219563"/>
    </source>
</evidence>
<dbReference type="Gene3D" id="3.90.25.10">
    <property type="entry name" value="UDP-galactose 4-epimerase, domain 1"/>
    <property type="match status" value="1"/>
</dbReference>
<evidence type="ECO:0000256" key="1">
    <source>
        <dbReference type="ARBA" id="ARBA00007637"/>
    </source>
</evidence>
<dbReference type="PANTHER" id="PTHR43725">
    <property type="entry name" value="UDP-GLUCOSE 4-EPIMERASE"/>
    <property type="match status" value="1"/>
</dbReference>
<organism evidence="5 6">
    <name type="scientific">Pseudobutyrivibrio ruminis DSM 9787</name>
    <dbReference type="NCBI Taxonomy" id="1123011"/>
    <lineage>
        <taxon>Bacteria</taxon>
        <taxon>Bacillati</taxon>
        <taxon>Bacillota</taxon>
        <taxon>Clostridia</taxon>
        <taxon>Lachnospirales</taxon>
        <taxon>Lachnospiraceae</taxon>
        <taxon>Pseudobutyrivibrio</taxon>
    </lineage>
</organism>
<dbReference type="AlphaFoldDB" id="A0A285S035"/>
<dbReference type="Gene3D" id="3.40.50.720">
    <property type="entry name" value="NAD(P)-binding Rossmann-like Domain"/>
    <property type="match status" value="1"/>
</dbReference>
<keyword evidence="3" id="KW-0299">Galactose metabolism</keyword>
<evidence type="ECO:0000259" key="4">
    <source>
        <dbReference type="Pfam" id="PF16363"/>
    </source>
</evidence>
<evidence type="ECO:0000256" key="3">
    <source>
        <dbReference type="ARBA" id="ARBA00023144"/>
    </source>
</evidence>
<feature type="domain" description="NAD(P)-binding" evidence="4">
    <location>
        <begin position="4"/>
        <end position="301"/>
    </location>
</feature>
<sequence length="311" mass="34458">MKALITGGAGFIGSNLVELLVKEGHEVRVFDNLSSGHIENISEYINGKDIEYIGGDVRDADALCKAMKNIDVVYHMAASVGRQRSIDNPALDSTINLVGTVNVLEGMRHNDVHKIVYSSSAAIFGELKTPSIDEDHIQNADSPYGVSKLAAEKMILSYSGIHNIVGICLRYFNIYGKNQRFDAYGNVIPIFAKRIFDSEHISIYGDGEQTRDFVNVSDVARANYISSIKCEQTSIYNLGSGTTITINELASMMKKIANKDVIIDYLPERVGDVKHCKADASKIARELGFRVEKDLDEGLNEYISWYRDNCV</sequence>
<dbReference type="EMBL" id="OBMR01000004">
    <property type="protein sequence ID" value="SOB98401.1"/>
    <property type="molecule type" value="Genomic_DNA"/>
</dbReference>
<evidence type="ECO:0000313" key="5">
    <source>
        <dbReference type="EMBL" id="SOB98401.1"/>
    </source>
</evidence>